<dbReference type="EMBL" id="MT740748">
    <property type="protein sequence ID" value="QOC54742.1"/>
    <property type="molecule type" value="Genomic_DNA"/>
</dbReference>
<keyword evidence="2" id="KW-1185">Reference proteome</keyword>
<organism evidence="1 2">
    <name type="scientific">Aeromonas phage T7-Ah</name>
    <dbReference type="NCBI Taxonomy" id="2759196"/>
    <lineage>
        <taxon>Viruses</taxon>
        <taxon>Duplodnaviria</taxon>
        <taxon>Heunggongvirae</taxon>
        <taxon>Uroviricota</taxon>
        <taxon>Caudoviricetes</taxon>
        <taxon>Autographivirales</taxon>
        <taxon>Autotranscriptaviridae</taxon>
        <taxon>Studiervirinae</taxon>
        <taxon>Armandvirus</taxon>
        <taxon>Armandvirus T7Ah</taxon>
    </lineage>
</organism>
<name>A0A7S6KWQ5_9CAUD</name>
<dbReference type="InterPro" id="IPR038715">
    <property type="entry name" value="RNA_pol_inhibitor_sf"/>
</dbReference>
<sequence length="54" mass="6287">MQDKKYIIHYTSPYSDYEMTMPIFAADIESAAEWAEETLEKDNCLTVTRIRPAV</sequence>
<evidence type="ECO:0000313" key="2">
    <source>
        <dbReference type="Proteomes" id="UP000595970"/>
    </source>
</evidence>
<proteinExistence type="predicted"/>
<dbReference type="Proteomes" id="UP000595970">
    <property type="component" value="Segment"/>
</dbReference>
<dbReference type="Gene3D" id="3.10.20.510">
    <property type="entry name" value="RNA polymerase inhibitor"/>
    <property type="match status" value="1"/>
</dbReference>
<accession>A0A7S6KWQ5</accession>
<dbReference type="Pfam" id="PF16857">
    <property type="entry name" value="RNA_pol_inhib"/>
    <property type="match status" value="1"/>
</dbReference>
<protein>
    <submittedName>
        <fullName evidence="1">Uncharacterized protein</fullName>
    </submittedName>
</protein>
<dbReference type="InterPro" id="IPR016412">
    <property type="entry name" value="RNA_pol_inhibitor"/>
</dbReference>
<reference evidence="1 2" key="1">
    <citation type="journal article" date="2021" name="Arch.">
        <title>Characterization of bacteriophage T7-Ah reveals its lytic activity against a subset of both mesophilic and psychrophilic Aeromonas salmonicida strains.</title>
        <authorList>
            <person name="Leduc G.R."/>
            <person name="Paquet V.E."/>
            <person name="Vincent A.T."/>
            <person name="Charette S.J."/>
        </authorList>
    </citation>
    <scope>NUCLEOTIDE SEQUENCE [LARGE SCALE GENOMIC DNA]</scope>
</reference>
<evidence type="ECO:0000313" key="1">
    <source>
        <dbReference type="EMBL" id="QOC54742.1"/>
    </source>
</evidence>